<feature type="domain" description="Sigma factor regulator C-terminal" evidence="1">
    <location>
        <begin position="7"/>
        <end position="68"/>
    </location>
</feature>
<evidence type="ECO:0000259" key="1">
    <source>
        <dbReference type="Pfam" id="PF13791"/>
    </source>
</evidence>
<gene>
    <name evidence="2" type="ORF">HGG79_12785</name>
</gene>
<dbReference type="InterPro" id="IPR025672">
    <property type="entry name" value="Sigma_reg_C_dom"/>
</dbReference>
<name>A0A923EC89_CLOTT</name>
<evidence type="ECO:0000313" key="2">
    <source>
        <dbReference type="EMBL" id="MBC2398641.1"/>
    </source>
</evidence>
<dbReference type="EMBL" id="JAAZWO010000016">
    <property type="protein sequence ID" value="MBC2398641.1"/>
    <property type="molecule type" value="Genomic_DNA"/>
</dbReference>
<dbReference type="Proteomes" id="UP000563151">
    <property type="component" value="Unassembled WGS sequence"/>
</dbReference>
<organism evidence="2 3">
    <name type="scientific">Clostridium tetanomorphum</name>
    <dbReference type="NCBI Taxonomy" id="1553"/>
    <lineage>
        <taxon>Bacteria</taxon>
        <taxon>Bacillati</taxon>
        <taxon>Bacillota</taxon>
        <taxon>Clostridia</taxon>
        <taxon>Eubacteriales</taxon>
        <taxon>Clostridiaceae</taxon>
        <taxon>Clostridium</taxon>
    </lineage>
</organism>
<proteinExistence type="predicted"/>
<keyword evidence="3" id="KW-1185">Reference proteome</keyword>
<comment type="caution">
    <text evidence="2">The sequence shown here is derived from an EMBL/GenBank/DDBJ whole genome shotgun (WGS) entry which is preliminary data.</text>
</comment>
<dbReference type="AlphaFoldDB" id="A0A923EC89"/>
<evidence type="ECO:0000313" key="3">
    <source>
        <dbReference type="Proteomes" id="UP000563151"/>
    </source>
</evidence>
<protein>
    <recommendedName>
        <fullName evidence="1">Sigma factor regulator C-terminal domain-containing protein</fullName>
    </recommendedName>
</protein>
<dbReference type="RefSeq" id="WP_035148089.1">
    <property type="nucleotide sequence ID" value="NZ_JAAZWO010000016.1"/>
</dbReference>
<sequence length="73" mass="8149">MDILINNLLKSMENSSNKRYNNLYNELISKVYKDSSSIPVLGVIVYGTKDELKALSGNSHIKALSVGVITDRY</sequence>
<accession>A0A923EC89</accession>
<reference evidence="2 3" key="1">
    <citation type="submission" date="2020-04" db="EMBL/GenBank/DDBJ databases">
        <title>Genomic insights into acetone-butanol-ethanol (ABE) fermentation by sequencing solventogenic clostridia strains.</title>
        <authorList>
            <person name="Brown S."/>
        </authorList>
    </citation>
    <scope>NUCLEOTIDE SEQUENCE [LARGE SCALE GENOMIC DNA]</scope>
    <source>
        <strain evidence="2 3">DJ011</strain>
    </source>
</reference>
<dbReference type="Pfam" id="PF13791">
    <property type="entry name" value="Sigma_reg_C"/>
    <property type="match status" value="1"/>
</dbReference>